<dbReference type="OrthoDB" id="9786503at2"/>
<name>A0A410V1W7_9BRAD</name>
<evidence type="ECO:0000256" key="1">
    <source>
        <dbReference type="ARBA" id="ARBA00018719"/>
    </source>
</evidence>
<organism evidence="5 8">
    <name type="scientific">Bradyrhizobium guangdongense</name>
    <dbReference type="NCBI Taxonomy" id="1325090"/>
    <lineage>
        <taxon>Bacteria</taxon>
        <taxon>Pseudomonadati</taxon>
        <taxon>Pseudomonadota</taxon>
        <taxon>Alphaproteobacteria</taxon>
        <taxon>Hyphomicrobiales</taxon>
        <taxon>Nitrobacteraceae</taxon>
        <taxon>Bradyrhizobium</taxon>
    </lineage>
</organism>
<evidence type="ECO:0000313" key="8">
    <source>
        <dbReference type="Proteomes" id="UP000625079"/>
    </source>
</evidence>
<dbReference type="GO" id="GO:0016491">
    <property type="term" value="F:oxidoreductase activity"/>
    <property type="evidence" value="ECO:0007669"/>
    <property type="project" value="UniProtKB-KW"/>
</dbReference>
<evidence type="ECO:0000313" key="6">
    <source>
        <dbReference type="EMBL" id="QOZ58686.1"/>
    </source>
</evidence>
<dbReference type="EMBL" id="BMHC01000001">
    <property type="protein sequence ID" value="GGI19905.1"/>
    <property type="molecule type" value="Genomic_DNA"/>
</dbReference>
<dbReference type="InterPro" id="IPR050097">
    <property type="entry name" value="Ferredoxin-NADP_redctase_2"/>
</dbReference>
<protein>
    <recommendedName>
        <fullName evidence="1">Thioredoxin reductase</fullName>
    </recommendedName>
</protein>
<dbReference type="Proteomes" id="UP000625079">
    <property type="component" value="Unassembled WGS sequence"/>
</dbReference>
<gene>
    <name evidence="5" type="ORF">GCM10010987_06690</name>
    <name evidence="6" type="ORF">XH86_08015</name>
</gene>
<sequence>MPSSDEPDVLDCLVIGGGPAGLTAALYLARYKRSVAVFDAGRSRAEWIPRSHNYPGFPSGISGHELLGLLRTQASSYEISLVNARVDSLARAGELFEARFEGGTARARSVLLATGIIDVEPEIDGHDEAVHRGLIRYCPVCDGYEAADKRIGVYGAGIGAVNKAKFLRSYSRDVALVLSGDEPLDEEDLRASGITLIRAPNRLRIDERNIVALCEGKEIAFDVLYPALGCKAGSPLATGLGATCNDVGCLDVDEHQQTTVPGIYAAGDVVSDLHQIAVGTGHAAIAATHIHKTLPPNPR</sequence>
<dbReference type="InterPro" id="IPR023753">
    <property type="entry name" value="FAD/NAD-binding_dom"/>
</dbReference>
<dbReference type="Gene3D" id="3.50.50.60">
    <property type="entry name" value="FAD/NAD(P)-binding domain"/>
    <property type="match status" value="2"/>
</dbReference>
<keyword evidence="2" id="KW-0285">Flavoprotein</keyword>
<feature type="domain" description="FAD/NAD(P)-binding" evidence="4">
    <location>
        <begin position="11"/>
        <end position="278"/>
    </location>
</feature>
<evidence type="ECO:0000256" key="3">
    <source>
        <dbReference type="ARBA" id="ARBA00023002"/>
    </source>
</evidence>
<proteinExistence type="predicted"/>
<reference evidence="5" key="3">
    <citation type="submission" date="2022-12" db="EMBL/GenBank/DDBJ databases">
        <authorList>
            <person name="Sun Q."/>
            <person name="Zhou Y."/>
        </authorList>
    </citation>
    <scope>NUCLEOTIDE SEQUENCE</scope>
    <source>
        <strain evidence="5">CGMCC 1.15034</strain>
    </source>
</reference>
<dbReference type="Pfam" id="PF07992">
    <property type="entry name" value="Pyr_redox_2"/>
    <property type="match status" value="1"/>
</dbReference>
<evidence type="ECO:0000313" key="7">
    <source>
        <dbReference type="Proteomes" id="UP000593880"/>
    </source>
</evidence>
<evidence type="ECO:0000256" key="2">
    <source>
        <dbReference type="ARBA" id="ARBA00022630"/>
    </source>
</evidence>
<dbReference type="PRINTS" id="PR00368">
    <property type="entry name" value="FADPNR"/>
</dbReference>
<keyword evidence="3" id="KW-0560">Oxidoreductase</keyword>
<dbReference type="EMBL" id="CP030057">
    <property type="protein sequence ID" value="QOZ58686.1"/>
    <property type="molecule type" value="Genomic_DNA"/>
</dbReference>
<reference evidence="5" key="1">
    <citation type="journal article" date="2014" name="Int. J. Syst. Evol. Microbiol.">
        <title>Complete genome sequence of Corynebacterium casei LMG S-19264T (=DSM 44701T), isolated from a smear-ripened cheese.</title>
        <authorList>
            <consortium name="US DOE Joint Genome Institute (JGI-PGF)"/>
            <person name="Walter F."/>
            <person name="Albersmeier A."/>
            <person name="Kalinowski J."/>
            <person name="Ruckert C."/>
        </authorList>
    </citation>
    <scope>NUCLEOTIDE SEQUENCE</scope>
    <source>
        <strain evidence="5">CGMCC 1.15034</strain>
    </source>
</reference>
<dbReference type="PRINTS" id="PR00469">
    <property type="entry name" value="PNDRDTASEII"/>
</dbReference>
<evidence type="ECO:0000313" key="5">
    <source>
        <dbReference type="EMBL" id="GGI19905.1"/>
    </source>
</evidence>
<accession>A0A410V1W7</accession>
<dbReference type="AlphaFoldDB" id="A0A410V1W7"/>
<dbReference type="PANTHER" id="PTHR48105">
    <property type="entry name" value="THIOREDOXIN REDUCTASE 1-RELATED-RELATED"/>
    <property type="match status" value="1"/>
</dbReference>
<keyword evidence="7" id="KW-1185">Reference proteome</keyword>
<reference evidence="6 7" key="2">
    <citation type="submission" date="2018-06" db="EMBL/GenBank/DDBJ databases">
        <title>Comparative genomics of rhizobia nodulating Arachis hypogaea in China.</title>
        <authorList>
            <person name="Li Y."/>
        </authorList>
    </citation>
    <scope>NUCLEOTIDE SEQUENCE [LARGE SCALE GENOMIC DNA]</scope>
    <source>
        <strain evidence="6 7">CCBAU 51658</strain>
    </source>
</reference>
<dbReference type="Proteomes" id="UP000593880">
    <property type="component" value="Chromosome"/>
</dbReference>
<dbReference type="InterPro" id="IPR036188">
    <property type="entry name" value="FAD/NAD-bd_sf"/>
</dbReference>
<evidence type="ECO:0000259" key="4">
    <source>
        <dbReference type="Pfam" id="PF07992"/>
    </source>
</evidence>
<dbReference type="SUPFAM" id="SSF51905">
    <property type="entry name" value="FAD/NAD(P)-binding domain"/>
    <property type="match status" value="1"/>
</dbReference>